<keyword evidence="6" id="KW-1185">Reference proteome</keyword>
<evidence type="ECO:0000313" key="6">
    <source>
        <dbReference type="Proteomes" id="UP001501586"/>
    </source>
</evidence>
<evidence type="ECO:0000256" key="2">
    <source>
        <dbReference type="ARBA" id="ARBA00022603"/>
    </source>
</evidence>
<dbReference type="Proteomes" id="UP001501586">
    <property type="component" value="Unassembled WGS sequence"/>
</dbReference>
<dbReference type="SUPFAM" id="SSF53335">
    <property type="entry name" value="S-adenosyl-L-methionine-dependent methyltransferases"/>
    <property type="match status" value="1"/>
</dbReference>
<evidence type="ECO:0000256" key="1">
    <source>
        <dbReference type="ARBA" id="ARBA00008361"/>
    </source>
</evidence>
<evidence type="ECO:0000259" key="4">
    <source>
        <dbReference type="Pfam" id="PF08241"/>
    </source>
</evidence>
<dbReference type="InterPro" id="IPR051052">
    <property type="entry name" value="Diverse_substrate_MTase"/>
</dbReference>
<evidence type="ECO:0000256" key="3">
    <source>
        <dbReference type="ARBA" id="ARBA00022679"/>
    </source>
</evidence>
<protein>
    <submittedName>
        <fullName evidence="5">Class I SAM-dependent methyltransferase</fullName>
    </submittedName>
</protein>
<dbReference type="CDD" id="cd02440">
    <property type="entry name" value="AdoMet_MTases"/>
    <property type="match status" value="1"/>
</dbReference>
<reference evidence="6" key="1">
    <citation type="journal article" date="2019" name="Int. J. Syst. Evol. Microbiol.">
        <title>The Global Catalogue of Microorganisms (GCM) 10K type strain sequencing project: providing services to taxonomists for standard genome sequencing and annotation.</title>
        <authorList>
            <consortium name="The Broad Institute Genomics Platform"/>
            <consortium name="The Broad Institute Genome Sequencing Center for Infectious Disease"/>
            <person name="Wu L."/>
            <person name="Ma J."/>
        </authorList>
    </citation>
    <scope>NUCLEOTIDE SEQUENCE [LARGE SCALE GENOMIC DNA]</scope>
    <source>
        <strain evidence="6">JCM 17458</strain>
    </source>
</reference>
<sequence length="252" mass="27959">MTGPRIHPDSRRHHGRRFGDTAELYDAVRPGYPAAVVDAIVADLPGRQVCDLGAGTGKLSSALLERGLDVVAVDPDPASLSRNPASSVLGSGERIPLGDASQHAIFVAQAWHWMDPADASAEIVRVLRPGGRLWILINQLDVRVDWVLRLSRIMHAGDVYRPEWRPMLPSAFTPVEAGERAFSAAVTVEDIVGLAATRSYWLRSPDRIRQRVEANIRWYFEHEHPVAEGAVIDLPYLCLHYRAVRLSEAQRL</sequence>
<dbReference type="PANTHER" id="PTHR44942:SF4">
    <property type="entry name" value="METHYLTRANSFERASE TYPE 11 DOMAIN-CONTAINING PROTEIN"/>
    <property type="match status" value="1"/>
</dbReference>
<gene>
    <name evidence="5" type="ORF">GCM10022261_30990</name>
</gene>
<comment type="similarity">
    <text evidence="1">Belongs to the methyltransferase superfamily.</text>
</comment>
<dbReference type="GO" id="GO:0032259">
    <property type="term" value="P:methylation"/>
    <property type="evidence" value="ECO:0007669"/>
    <property type="project" value="UniProtKB-KW"/>
</dbReference>
<keyword evidence="2 5" id="KW-0489">Methyltransferase</keyword>
<dbReference type="EMBL" id="BAABAZ010000012">
    <property type="protein sequence ID" value="GAA4285568.1"/>
    <property type="molecule type" value="Genomic_DNA"/>
</dbReference>
<proteinExistence type="inferred from homology"/>
<feature type="domain" description="Methyltransferase type 11" evidence="4">
    <location>
        <begin position="51"/>
        <end position="135"/>
    </location>
</feature>
<dbReference type="InterPro" id="IPR013216">
    <property type="entry name" value="Methyltransf_11"/>
</dbReference>
<keyword evidence="3" id="KW-0808">Transferase</keyword>
<accession>A0ABP8EPD9</accession>
<evidence type="ECO:0000313" key="5">
    <source>
        <dbReference type="EMBL" id="GAA4285568.1"/>
    </source>
</evidence>
<dbReference type="RefSeq" id="WP_236863399.1">
    <property type="nucleotide sequence ID" value="NZ_BAABAZ010000012.1"/>
</dbReference>
<comment type="caution">
    <text evidence="5">The sequence shown here is derived from an EMBL/GenBank/DDBJ whole genome shotgun (WGS) entry which is preliminary data.</text>
</comment>
<dbReference type="GO" id="GO:0008168">
    <property type="term" value="F:methyltransferase activity"/>
    <property type="evidence" value="ECO:0007669"/>
    <property type="project" value="UniProtKB-KW"/>
</dbReference>
<dbReference type="Pfam" id="PF08241">
    <property type="entry name" value="Methyltransf_11"/>
    <property type="match status" value="1"/>
</dbReference>
<dbReference type="PANTHER" id="PTHR44942">
    <property type="entry name" value="METHYLTRANSF_11 DOMAIN-CONTAINING PROTEIN"/>
    <property type="match status" value="1"/>
</dbReference>
<dbReference type="Gene3D" id="3.40.50.150">
    <property type="entry name" value="Vaccinia Virus protein VP39"/>
    <property type="match status" value="1"/>
</dbReference>
<name>A0ABP8EPD9_9MICO</name>
<dbReference type="InterPro" id="IPR029063">
    <property type="entry name" value="SAM-dependent_MTases_sf"/>
</dbReference>
<organism evidence="5 6">
    <name type="scientific">Brevibacterium daeguense</name>
    <dbReference type="NCBI Taxonomy" id="909936"/>
    <lineage>
        <taxon>Bacteria</taxon>
        <taxon>Bacillati</taxon>
        <taxon>Actinomycetota</taxon>
        <taxon>Actinomycetes</taxon>
        <taxon>Micrococcales</taxon>
        <taxon>Brevibacteriaceae</taxon>
        <taxon>Brevibacterium</taxon>
    </lineage>
</organism>